<dbReference type="PANTHER" id="PTHR47481:SF9">
    <property type="entry name" value="RETROTRANSPOSON GAG DOMAIN-CONTAINING PROTEIN"/>
    <property type="match status" value="1"/>
</dbReference>
<feature type="compositionally biased region" description="Polar residues" evidence="1">
    <location>
        <begin position="134"/>
        <end position="143"/>
    </location>
</feature>
<dbReference type="PANTHER" id="PTHR47481">
    <property type="match status" value="1"/>
</dbReference>
<feature type="region of interest" description="Disordered" evidence="1">
    <location>
        <begin position="133"/>
        <end position="179"/>
    </location>
</feature>
<dbReference type="InParanoid" id="A0A2P5DX16"/>
<dbReference type="Proteomes" id="UP000237000">
    <property type="component" value="Unassembled WGS sequence"/>
</dbReference>
<sequence length="179" mass="19973">DQLILHAILASLSDSVIPLVSSAKSSHEVWTRHSRLYAKRLTTHMIYLKDKLTMITRDFLSVTDFLVYIKQIIDELTTLGYPPSDADLLIYATRGLGPAYNNLITAMRTRDSMVSLEELFDKILDHETFLIPNEKQNSDSAPPTANIAKHSPPSHHFPKTTFPSPAPGLLPNPSSPIKP</sequence>
<dbReference type="EMBL" id="JXTC01000244">
    <property type="protein sequence ID" value="PON77835.1"/>
    <property type="molecule type" value="Genomic_DNA"/>
</dbReference>
<proteinExistence type="predicted"/>
<dbReference type="Pfam" id="PF14223">
    <property type="entry name" value="Retrotran_gag_2"/>
    <property type="match status" value="1"/>
</dbReference>
<evidence type="ECO:0000313" key="2">
    <source>
        <dbReference type="EMBL" id="PON77835.1"/>
    </source>
</evidence>
<comment type="caution">
    <text evidence="2">The sequence shown here is derived from an EMBL/GenBank/DDBJ whole genome shotgun (WGS) entry which is preliminary data.</text>
</comment>
<evidence type="ECO:0000313" key="3">
    <source>
        <dbReference type="Proteomes" id="UP000237000"/>
    </source>
</evidence>
<dbReference type="STRING" id="63057.A0A2P5DX16"/>
<gene>
    <name evidence="2" type="ORF">TorRG33x02_239510</name>
</gene>
<protein>
    <recommendedName>
        <fullName evidence="4">Retrovirus-related Pol polyprotein from transposon TNT 1-94</fullName>
    </recommendedName>
</protein>
<reference evidence="3" key="1">
    <citation type="submission" date="2016-06" db="EMBL/GenBank/DDBJ databases">
        <title>Parallel loss of symbiosis genes in relatives of nitrogen-fixing non-legume Parasponia.</title>
        <authorList>
            <person name="Van Velzen R."/>
            <person name="Holmer R."/>
            <person name="Bu F."/>
            <person name="Rutten L."/>
            <person name="Van Zeijl A."/>
            <person name="Liu W."/>
            <person name="Santuari L."/>
            <person name="Cao Q."/>
            <person name="Sharma T."/>
            <person name="Shen D."/>
            <person name="Roswanjaya Y."/>
            <person name="Wardhani T."/>
            <person name="Kalhor M.S."/>
            <person name="Jansen J."/>
            <person name="Van den Hoogen J."/>
            <person name="Gungor B."/>
            <person name="Hartog M."/>
            <person name="Hontelez J."/>
            <person name="Verver J."/>
            <person name="Yang W.-C."/>
            <person name="Schijlen E."/>
            <person name="Repin R."/>
            <person name="Schilthuizen M."/>
            <person name="Schranz E."/>
            <person name="Heidstra R."/>
            <person name="Miyata K."/>
            <person name="Fedorova E."/>
            <person name="Kohlen W."/>
            <person name="Bisseling T."/>
            <person name="Smit S."/>
            <person name="Geurts R."/>
        </authorList>
    </citation>
    <scope>NUCLEOTIDE SEQUENCE [LARGE SCALE GENOMIC DNA]</scope>
    <source>
        <strain evidence="3">cv. RG33-2</strain>
    </source>
</reference>
<accession>A0A2P5DX16</accession>
<evidence type="ECO:0000256" key="1">
    <source>
        <dbReference type="SAM" id="MobiDB-lite"/>
    </source>
</evidence>
<dbReference type="OrthoDB" id="913984at2759"/>
<evidence type="ECO:0008006" key="4">
    <source>
        <dbReference type="Google" id="ProtNLM"/>
    </source>
</evidence>
<feature type="non-terminal residue" evidence="2">
    <location>
        <position position="1"/>
    </location>
</feature>
<feature type="compositionally biased region" description="Pro residues" evidence="1">
    <location>
        <begin position="164"/>
        <end position="179"/>
    </location>
</feature>
<dbReference type="AlphaFoldDB" id="A0A2P5DX16"/>
<organism evidence="2 3">
    <name type="scientific">Trema orientale</name>
    <name type="common">Charcoal tree</name>
    <name type="synonym">Celtis orientalis</name>
    <dbReference type="NCBI Taxonomy" id="63057"/>
    <lineage>
        <taxon>Eukaryota</taxon>
        <taxon>Viridiplantae</taxon>
        <taxon>Streptophyta</taxon>
        <taxon>Embryophyta</taxon>
        <taxon>Tracheophyta</taxon>
        <taxon>Spermatophyta</taxon>
        <taxon>Magnoliopsida</taxon>
        <taxon>eudicotyledons</taxon>
        <taxon>Gunneridae</taxon>
        <taxon>Pentapetalae</taxon>
        <taxon>rosids</taxon>
        <taxon>fabids</taxon>
        <taxon>Rosales</taxon>
        <taxon>Cannabaceae</taxon>
        <taxon>Trema</taxon>
    </lineage>
</organism>
<keyword evidence="3" id="KW-1185">Reference proteome</keyword>
<name>A0A2P5DX16_TREOI</name>